<feature type="transmembrane region" description="Helical" evidence="1">
    <location>
        <begin position="12"/>
        <end position="33"/>
    </location>
</feature>
<organism evidence="2 3">
    <name type="scientific">Sphaerisporangium siamense</name>
    <dbReference type="NCBI Taxonomy" id="795645"/>
    <lineage>
        <taxon>Bacteria</taxon>
        <taxon>Bacillati</taxon>
        <taxon>Actinomycetota</taxon>
        <taxon>Actinomycetes</taxon>
        <taxon>Streptosporangiales</taxon>
        <taxon>Streptosporangiaceae</taxon>
        <taxon>Sphaerisporangium</taxon>
    </lineage>
</organism>
<keyword evidence="1" id="KW-0812">Transmembrane</keyword>
<protein>
    <submittedName>
        <fullName evidence="2">Type II secretory pathway component PulF</fullName>
    </submittedName>
</protein>
<comment type="caution">
    <text evidence="2">The sequence shown here is derived from an EMBL/GenBank/DDBJ whole genome shotgun (WGS) entry which is preliminary data.</text>
</comment>
<dbReference type="Pfam" id="PF14325">
    <property type="entry name" value="DUF4383"/>
    <property type="match status" value="1"/>
</dbReference>
<sequence>MGARTREMTRTPLQMAAFLIGLVFLALGILGFIPGITTDYGSMGWAGYRSTAFLFGVFQVSVLHNFIHLLFGVAGVTLARTWAGARAYLVWGGVLALLWWIYGLIIDQNSPVNAIPVNTADNWLHFFLGIVMIALGATLSRRTPSSRRTFSV</sequence>
<evidence type="ECO:0000313" key="3">
    <source>
        <dbReference type="Proteomes" id="UP000542210"/>
    </source>
</evidence>
<gene>
    <name evidence="2" type="ORF">BJ982_004151</name>
</gene>
<evidence type="ECO:0000313" key="2">
    <source>
        <dbReference type="EMBL" id="MBB4702607.1"/>
    </source>
</evidence>
<proteinExistence type="predicted"/>
<dbReference type="Proteomes" id="UP000542210">
    <property type="component" value="Unassembled WGS sequence"/>
</dbReference>
<keyword evidence="3" id="KW-1185">Reference proteome</keyword>
<keyword evidence="1" id="KW-1133">Transmembrane helix</keyword>
<feature type="transmembrane region" description="Helical" evidence="1">
    <location>
        <begin position="85"/>
        <end position="102"/>
    </location>
</feature>
<feature type="transmembrane region" description="Helical" evidence="1">
    <location>
        <begin position="53"/>
        <end position="78"/>
    </location>
</feature>
<dbReference type="AlphaFoldDB" id="A0A7W7GAQ1"/>
<accession>A0A7W7GAQ1</accession>
<reference evidence="2 3" key="1">
    <citation type="submission" date="2020-08" db="EMBL/GenBank/DDBJ databases">
        <title>Sequencing the genomes of 1000 actinobacteria strains.</title>
        <authorList>
            <person name="Klenk H.-P."/>
        </authorList>
    </citation>
    <scope>NUCLEOTIDE SEQUENCE [LARGE SCALE GENOMIC DNA]</scope>
    <source>
        <strain evidence="2 3">DSM 45784</strain>
    </source>
</reference>
<dbReference type="EMBL" id="JACHND010000001">
    <property type="protein sequence ID" value="MBB4702607.1"/>
    <property type="molecule type" value="Genomic_DNA"/>
</dbReference>
<evidence type="ECO:0000256" key="1">
    <source>
        <dbReference type="SAM" id="Phobius"/>
    </source>
</evidence>
<feature type="transmembrane region" description="Helical" evidence="1">
    <location>
        <begin position="122"/>
        <end position="140"/>
    </location>
</feature>
<name>A0A7W7GAQ1_9ACTN</name>
<dbReference type="RefSeq" id="WP_203958930.1">
    <property type="nucleotide sequence ID" value="NZ_BOOV01000005.1"/>
</dbReference>
<keyword evidence="1" id="KW-0472">Membrane</keyword>